<feature type="domain" description="F-box" evidence="1">
    <location>
        <begin position="10"/>
        <end position="55"/>
    </location>
</feature>
<proteinExistence type="predicted"/>
<dbReference type="Pfam" id="PF00646">
    <property type="entry name" value="F-box"/>
    <property type="match status" value="1"/>
</dbReference>
<accession>A0AAV1E185</accession>
<protein>
    <submittedName>
        <fullName evidence="2">OLC1v1013318C1</fullName>
    </submittedName>
</protein>
<dbReference type="SMART" id="SM00256">
    <property type="entry name" value="FBOX"/>
    <property type="match status" value="1"/>
</dbReference>
<evidence type="ECO:0000313" key="2">
    <source>
        <dbReference type="EMBL" id="CAI9112825.1"/>
    </source>
</evidence>
<dbReference type="InterPro" id="IPR001810">
    <property type="entry name" value="F-box_dom"/>
</dbReference>
<dbReference type="SUPFAM" id="SSF81383">
    <property type="entry name" value="F-box domain"/>
    <property type="match status" value="1"/>
</dbReference>
<sequence>MIGSKSKKAEEKNFSLPEEIMSEIFVRSPVKSLLRFMCVCKSWQALIGSPYFRGVQSQQQLNRHKNDTMDPIKSLTRFCNPVTQEYIKLTFATSDYDEKGTEALGFGFDRFANAYKYVRIVAIWNAEDLDDERVQFAVEICKLGTDGDSLTLPEHPPNQVQEFLILTFDLRAETFGRIEVVHLMNYHHIFGPGSVGGRRGGRFSIWKLTVLDDCLAVVIIKFPPETVGNMLVDVWVMKEYGNKESWTKTCSVGPMFSHVLPRHANQVICLNGDELVAITNDAGLGSWKVGPEEEEKEEEHKITTFHINCKHVKSSSLHIQAVIFQPSLVSIVGRWRKL</sequence>
<evidence type="ECO:0000259" key="1">
    <source>
        <dbReference type="PROSITE" id="PS50181"/>
    </source>
</evidence>
<dbReference type="PROSITE" id="PS50181">
    <property type="entry name" value="FBOX"/>
    <property type="match status" value="1"/>
</dbReference>
<dbReference type="CDD" id="cd22157">
    <property type="entry name" value="F-box_AtFBW1-like"/>
    <property type="match status" value="1"/>
</dbReference>
<dbReference type="AlphaFoldDB" id="A0AAV1E185"/>
<dbReference type="PANTHER" id="PTHR31111">
    <property type="entry name" value="BNAA05G37150D PROTEIN-RELATED"/>
    <property type="match status" value="1"/>
</dbReference>
<dbReference type="Proteomes" id="UP001161247">
    <property type="component" value="Chromosome 7"/>
</dbReference>
<evidence type="ECO:0000313" key="3">
    <source>
        <dbReference type="Proteomes" id="UP001161247"/>
    </source>
</evidence>
<keyword evidence="3" id="KW-1185">Reference proteome</keyword>
<dbReference type="EMBL" id="OX459124">
    <property type="protein sequence ID" value="CAI9112825.1"/>
    <property type="molecule type" value="Genomic_DNA"/>
</dbReference>
<organism evidence="2 3">
    <name type="scientific">Oldenlandia corymbosa var. corymbosa</name>
    <dbReference type="NCBI Taxonomy" id="529605"/>
    <lineage>
        <taxon>Eukaryota</taxon>
        <taxon>Viridiplantae</taxon>
        <taxon>Streptophyta</taxon>
        <taxon>Embryophyta</taxon>
        <taxon>Tracheophyta</taxon>
        <taxon>Spermatophyta</taxon>
        <taxon>Magnoliopsida</taxon>
        <taxon>eudicotyledons</taxon>
        <taxon>Gunneridae</taxon>
        <taxon>Pentapetalae</taxon>
        <taxon>asterids</taxon>
        <taxon>lamiids</taxon>
        <taxon>Gentianales</taxon>
        <taxon>Rubiaceae</taxon>
        <taxon>Rubioideae</taxon>
        <taxon>Spermacoceae</taxon>
        <taxon>Hedyotis-Oldenlandia complex</taxon>
        <taxon>Oldenlandia</taxon>
    </lineage>
</organism>
<dbReference type="PANTHER" id="PTHR31111:SF136">
    <property type="entry name" value="F-BOX ASSOCIATED DOMAIN-CONTAINING PROTEIN"/>
    <property type="match status" value="1"/>
</dbReference>
<name>A0AAV1E185_OLDCO</name>
<dbReference type="Gene3D" id="1.20.1280.50">
    <property type="match status" value="1"/>
</dbReference>
<reference evidence="2" key="1">
    <citation type="submission" date="2023-03" db="EMBL/GenBank/DDBJ databases">
        <authorList>
            <person name="Julca I."/>
        </authorList>
    </citation>
    <scope>NUCLEOTIDE SEQUENCE</scope>
</reference>
<dbReference type="InterPro" id="IPR036047">
    <property type="entry name" value="F-box-like_dom_sf"/>
</dbReference>
<gene>
    <name evidence="2" type="ORF">OLC1_LOCUS19943</name>
</gene>